<proteinExistence type="predicted"/>
<organism evidence="2 3">
    <name type="scientific">Chelatococcus albus</name>
    <dbReference type="NCBI Taxonomy" id="3047466"/>
    <lineage>
        <taxon>Bacteria</taxon>
        <taxon>Pseudomonadati</taxon>
        <taxon>Pseudomonadota</taxon>
        <taxon>Alphaproteobacteria</taxon>
        <taxon>Hyphomicrobiales</taxon>
        <taxon>Chelatococcaceae</taxon>
        <taxon>Chelatococcus</taxon>
    </lineage>
</organism>
<evidence type="ECO:0008006" key="4">
    <source>
        <dbReference type="Google" id="ProtNLM"/>
    </source>
</evidence>
<accession>A0ABT7ACP3</accession>
<evidence type="ECO:0000313" key="3">
    <source>
        <dbReference type="Proteomes" id="UP001321492"/>
    </source>
</evidence>
<reference evidence="2 3" key="1">
    <citation type="submission" date="2023-05" db="EMBL/GenBank/DDBJ databases">
        <title>Chelatococcus sp. nov., a moderately thermophilic bacterium isolated from hot spring microbial mat.</title>
        <authorList>
            <person name="Hu C.-J."/>
            <person name="Li W.-J."/>
        </authorList>
    </citation>
    <scope>NUCLEOTIDE SEQUENCE [LARGE SCALE GENOMIC DNA]</scope>
    <source>
        <strain evidence="2 3">SYSU G07232</strain>
    </source>
</reference>
<dbReference type="RefSeq" id="WP_283739116.1">
    <property type="nucleotide sequence ID" value="NZ_JASJEV010000001.1"/>
</dbReference>
<gene>
    <name evidence="2" type="ORF">QNA08_02675</name>
</gene>
<feature type="compositionally biased region" description="Basic and acidic residues" evidence="1">
    <location>
        <begin position="434"/>
        <end position="446"/>
    </location>
</feature>
<evidence type="ECO:0000313" key="2">
    <source>
        <dbReference type="EMBL" id="MDJ1157142.1"/>
    </source>
</evidence>
<protein>
    <recommendedName>
        <fullName evidence="4">AsmA-like C-terminal domain-containing protein</fullName>
    </recommendedName>
</protein>
<comment type="caution">
    <text evidence="2">The sequence shown here is derived from an EMBL/GenBank/DDBJ whole genome shotgun (WGS) entry which is preliminary data.</text>
</comment>
<dbReference type="EMBL" id="JASJEV010000001">
    <property type="protein sequence ID" value="MDJ1157142.1"/>
    <property type="molecule type" value="Genomic_DNA"/>
</dbReference>
<feature type="compositionally biased region" description="Basic and acidic residues" evidence="1">
    <location>
        <begin position="417"/>
        <end position="427"/>
    </location>
</feature>
<evidence type="ECO:0000256" key="1">
    <source>
        <dbReference type="SAM" id="MobiDB-lite"/>
    </source>
</evidence>
<feature type="region of interest" description="Disordered" evidence="1">
    <location>
        <begin position="414"/>
        <end position="446"/>
    </location>
</feature>
<keyword evidence="3" id="KW-1185">Reference proteome</keyword>
<sequence>MAAVRKLVLLASVAAAGVGAAGGAGILAEREVARSLADAGLAVADVDASVTGRLSLSGLRASLGESGSLGVARMSVPGQGFLASAALAAEDVTLEGVTVELGPLAYRLPRIEVKGSSLGRSDLQALLDRNATEPLAARLMKFSAGEIVIPEVTIEQKLGKEMQTTTYRDLRIRDVAAGKIASATAAGATMRASGDDDKAFDATFGAMTVNDFDAVLAARLYTEKAGPDDREPRLLYASFSGGEVVMKNKKGVEMRIGRIAGSDFKVRPTREPLLELIKSVGASGDFEKMPPAERGRLVGLVIDLCEAFDAGSMEITDLTVSDPTDRNNAAGRIRRIALGGAAGSAQVTVEGIEMVSKEGNVKLGTLSVTGFSLKPTLDGLKELIAKPEDKVEEADFRKLVPVLGTMRFTDVDVDMPDSGKEARDTGKAGKNGKGSKEANGKGLAKKEPDRLRMTIRAVELQAGKPINGIPTSIRTAVERAAFAIPDNTKEDGLRDLADLGYKTLDVSFAVDGAWDEPTQEFAIKEVSFAGTDMGQVVLRGVLGNITKDVFSTDMATAQVALIGATAKNLKLTVENQGLFERLLQREAKKQKKKPEDLRKEYGVTAAIGIPALLGASEPAKVLANAVARFVARPGRLEINARTKDGAGLGFADFIAAGGEASALADKIDLTATAD</sequence>
<dbReference type="Proteomes" id="UP001321492">
    <property type="component" value="Unassembled WGS sequence"/>
</dbReference>
<name>A0ABT7ACP3_9HYPH</name>